<dbReference type="SUPFAM" id="SSF52317">
    <property type="entry name" value="Class I glutamine amidotransferase-like"/>
    <property type="match status" value="1"/>
</dbReference>
<keyword evidence="3" id="KW-1185">Reference proteome</keyword>
<organism evidence="2 3">
    <name type="scientific">Cadophora malorum</name>
    <dbReference type="NCBI Taxonomy" id="108018"/>
    <lineage>
        <taxon>Eukaryota</taxon>
        <taxon>Fungi</taxon>
        <taxon>Dikarya</taxon>
        <taxon>Ascomycota</taxon>
        <taxon>Pezizomycotina</taxon>
        <taxon>Leotiomycetes</taxon>
        <taxon>Helotiales</taxon>
        <taxon>Ploettnerulaceae</taxon>
        <taxon>Cadophora</taxon>
    </lineage>
</organism>
<sequence length="243" mass="26036">MAFSPRALNKSHPHPLKVLIPLFPDFNTFDANGPIEVLSQANRNNPSGSSIFALTLAADNELTRSIEGISIARDISLTDALTRVEEWDIVLLPGGVRDSILGIIEKHQSGVLKSVLMQLLKRYADVKDGLTLTVCTGSLFLAALGVLDGRTVTSHWAALGGVKSLCDGNGSKTKVVRARWVDSKEEGLPRLITAGGVACGIDATFYLVELIAGAEIAEKAATVVDYQRRGEELQEDFVIPAGK</sequence>
<comment type="caution">
    <text evidence="2">The sequence shown here is derived from an EMBL/GenBank/DDBJ whole genome shotgun (WGS) entry which is preliminary data.</text>
</comment>
<evidence type="ECO:0000259" key="1">
    <source>
        <dbReference type="Pfam" id="PF01965"/>
    </source>
</evidence>
<evidence type="ECO:0000313" key="2">
    <source>
        <dbReference type="EMBL" id="KAG4422057.1"/>
    </source>
</evidence>
<dbReference type="PANTHER" id="PTHR43130:SF3">
    <property type="entry name" value="HTH-TYPE TRANSCRIPTIONAL REGULATOR RV1931C"/>
    <property type="match status" value="1"/>
</dbReference>
<reference evidence="2" key="1">
    <citation type="submission" date="2021-02" db="EMBL/GenBank/DDBJ databases">
        <title>Genome sequence Cadophora malorum strain M34.</title>
        <authorList>
            <person name="Stefanovic E."/>
            <person name="Vu D."/>
            <person name="Scully C."/>
            <person name="Dijksterhuis J."/>
            <person name="Roader J."/>
            <person name="Houbraken J."/>
        </authorList>
    </citation>
    <scope>NUCLEOTIDE SEQUENCE</scope>
    <source>
        <strain evidence="2">M34</strain>
    </source>
</reference>
<dbReference type="AlphaFoldDB" id="A0A8H7WC12"/>
<name>A0A8H7WC12_9HELO</name>
<dbReference type="EMBL" id="JAFJYH010000055">
    <property type="protein sequence ID" value="KAG4422057.1"/>
    <property type="molecule type" value="Genomic_DNA"/>
</dbReference>
<dbReference type="InterPro" id="IPR002818">
    <property type="entry name" value="DJ-1/PfpI"/>
</dbReference>
<dbReference type="PANTHER" id="PTHR43130">
    <property type="entry name" value="ARAC-FAMILY TRANSCRIPTIONAL REGULATOR"/>
    <property type="match status" value="1"/>
</dbReference>
<dbReference type="Proteomes" id="UP000664132">
    <property type="component" value="Unassembled WGS sequence"/>
</dbReference>
<dbReference type="InterPro" id="IPR052158">
    <property type="entry name" value="INH-QAR"/>
</dbReference>
<dbReference type="OrthoDB" id="543156at2759"/>
<protein>
    <recommendedName>
        <fullName evidence="1">DJ-1/PfpI domain-containing protein</fullName>
    </recommendedName>
</protein>
<feature type="domain" description="DJ-1/PfpI" evidence="1">
    <location>
        <begin position="17"/>
        <end position="197"/>
    </location>
</feature>
<accession>A0A8H7WC12</accession>
<dbReference type="Pfam" id="PF01965">
    <property type="entry name" value="DJ-1_PfpI"/>
    <property type="match status" value="1"/>
</dbReference>
<dbReference type="InterPro" id="IPR029062">
    <property type="entry name" value="Class_I_gatase-like"/>
</dbReference>
<proteinExistence type="predicted"/>
<evidence type="ECO:0000313" key="3">
    <source>
        <dbReference type="Proteomes" id="UP000664132"/>
    </source>
</evidence>
<dbReference type="Gene3D" id="3.40.50.880">
    <property type="match status" value="1"/>
</dbReference>
<gene>
    <name evidence="2" type="ORF">IFR04_004798</name>
</gene>